<gene>
    <name evidence="6" type="ORF">H0921_15235</name>
</gene>
<dbReference type="PROSITE" id="PS00678">
    <property type="entry name" value="WD_REPEATS_1"/>
    <property type="match status" value="3"/>
</dbReference>
<dbReference type="GO" id="GO:0004672">
    <property type="term" value="F:protein kinase activity"/>
    <property type="evidence" value="ECO:0007669"/>
    <property type="project" value="InterPro"/>
</dbReference>
<dbReference type="GO" id="GO:0005524">
    <property type="term" value="F:ATP binding"/>
    <property type="evidence" value="ECO:0007669"/>
    <property type="project" value="InterPro"/>
</dbReference>
<dbReference type="Gene3D" id="2.130.10.10">
    <property type="entry name" value="YVTN repeat-like/Quinoprotein amine dehydrogenase"/>
    <property type="match status" value="3"/>
</dbReference>
<dbReference type="Pfam" id="PF00400">
    <property type="entry name" value="WD40"/>
    <property type="match status" value="6"/>
</dbReference>
<dbReference type="Proteomes" id="UP000542342">
    <property type="component" value="Unassembled WGS sequence"/>
</dbReference>
<proteinExistence type="predicted"/>
<dbReference type="RefSeq" id="WP_194539380.1">
    <property type="nucleotide sequence ID" value="NZ_JACEFB010000015.1"/>
</dbReference>
<dbReference type="InterPro" id="IPR011009">
    <property type="entry name" value="Kinase-like_dom_sf"/>
</dbReference>
<evidence type="ECO:0000259" key="5">
    <source>
        <dbReference type="PROSITE" id="PS50011"/>
    </source>
</evidence>
<dbReference type="PANTHER" id="PTHR19879">
    <property type="entry name" value="TRANSCRIPTION INITIATION FACTOR TFIID"/>
    <property type="match status" value="1"/>
</dbReference>
<name>A0A7V9AD72_9BACT</name>
<dbReference type="SUPFAM" id="SSF50978">
    <property type="entry name" value="WD40 repeat-like"/>
    <property type="match status" value="1"/>
</dbReference>
<dbReference type="PANTHER" id="PTHR19879:SF9">
    <property type="entry name" value="TRANSCRIPTION INITIATION FACTOR TFIID SUBUNIT 5"/>
    <property type="match status" value="1"/>
</dbReference>
<feature type="region of interest" description="Disordered" evidence="4">
    <location>
        <begin position="446"/>
        <end position="496"/>
    </location>
</feature>
<dbReference type="AlphaFoldDB" id="A0A7V9AD72"/>
<dbReference type="InterPro" id="IPR000719">
    <property type="entry name" value="Prot_kinase_dom"/>
</dbReference>
<dbReference type="InterPro" id="IPR020472">
    <property type="entry name" value="WD40_PAC1"/>
</dbReference>
<protein>
    <recommendedName>
        <fullName evidence="5">Protein kinase domain-containing protein</fullName>
    </recommendedName>
</protein>
<dbReference type="Gene3D" id="1.10.510.10">
    <property type="entry name" value="Transferase(Phosphotransferase) domain 1"/>
    <property type="match status" value="1"/>
</dbReference>
<feature type="compositionally biased region" description="Pro residues" evidence="4">
    <location>
        <begin position="379"/>
        <end position="390"/>
    </location>
</feature>
<dbReference type="InterPro" id="IPR019775">
    <property type="entry name" value="WD40_repeat_CS"/>
</dbReference>
<feature type="compositionally biased region" description="Basic and acidic residues" evidence="4">
    <location>
        <begin position="319"/>
        <end position="330"/>
    </location>
</feature>
<keyword evidence="2" id="KW-0677">Repeat</keyword>
<evidence type="ECO:0000256" key="3">
    <source>
        <dbReference type="PROSITE-ProRule" id="PRU00221"/>
    </source>
</evidence>
<evidence type="ECO:0000256" key="4">
    <source>
        <dbReference type="SAM" id="MobiDB-lite"/>
    </source>
</evidence>
<feature type="repeat" description="WD" evidence="3">
    <location>
        <begin position="559"/>
        <end position="600"/>
    </location>
</feature>
<dbReference type="PROSITE" id="PS50011">
    <property type="entry name" value="PROTEIN_KINASE_DOM"/>
    <property type="match status" value="1"/>
</dbReference>
<sequence length="820" mass="92403">MTTWPIDLDYQETIQHPKRCFQDPDLKEGQVTVDNKFGMPKPISGAFGIVFQVTSPNGQRWAVKCFTREVPSLRERYQAISEHLQRVRLPCMVDFHYLDSGILVRGRWYPILKMHWVEGKPLNAFVRDCLNNHNARETLQALTQLWLRLAQNLRDKNIGHGDLQHGNVLMVPGSEAPVVFLRLVDYDGMYVPALAQTTSTERGHPNYQHPKRLEQGYYGPDVDRFSHLVIYTALRCLMVDPTLWEPFNNEGDNLLFTKADFEQPKDSRLFRRLWELPEEDARHLVGHLLLSAVRPITATPWLTELVRDGKVRPLSREDRTTVQHYLEPRPHYTPTSPSSDDFFLVMPGETSSSSSRPPSSRPSSRGLPSWLSQVAPSMAAPPPPPPPPPAARSSLKSSLSELLSHLWSRLQAVLRDPKRRRQILFGGGVAVAVLLAYEIGSWQTTHTTRHPTDAPRPDQTPSSNQPPTVAIAGTDPAEPVPGQPFTIRLDGNDPDGDTLTFEYRRVGENNWQMAPEGQVRLERVAPGALELEFRVADGRGAVSASLRRTWQVPGEIRQFSGHTETVWSVAFSPDGRYALSGSEDKTLRLWEVATGKEVRQFSGHTDGVTSVAFSPDGRYALSGSEDKTLRLWEVATGKEIRRFTGHTDLVRSVAISPDGRYALSGSEDQTLRLWDVKTGQQVRRFTEKTDKILCVAFSPDGRYALSGSYDQFDKKHILRLWEVDTGKEVRQFSGHTEEVNSVAFSPDGRYALSGSYDQFDKKHILRLWEVATGKEIRQFTGHTGGVWSVAISPDGRYALSGSADKTLRLWALPEEVWLKK</sequence>
<dbReference type="Pfam" id="PF00069">
    <property type="entry name" value="Pkinase"/>
    <property type="match status" value="1"/>
</dbReference>
<dbReference type="SUPFAM" id="SSF56112">
    <property type="entry name" value="Protein kinase-like (PK-like)"/>
    <property type="match status" value="1"/>
</dbReference>
<feature type="repeat" description="WD" evidence="3">
    <location>
        <begin position="643"/>
        <end position="684"/>
    </location>
</feature>
<evidence type="ECO:0000313" key="6">
    <source>
        <dbReference type="EMBL" id="MBA2227512.1"/>
    </source>
</evidence>
<evidence type="ECO:0000256" key="2">
    <source>
        <dbReference type="ARBA" id="ARBA00022737"/>
    </source>
</evidence>
<evidence type="ECO:0000256" key="1">
    <source>
        <dbReference type="ARBA" id="ARBA00022574"/>
    </source>
</evidence>
<dbReference type="InterPro" id="IPR015943">
    <property type="entry name" value="WD40/YVTN_repeat-like_dom_sf"/>
</dbReference>
<feature type="repeat" description="WD" evidence="3">
    <location>
        <begin position="779"/>
        <end position="810"/>
    </location>
</feature>
<reference evidence="6 7" key="1">
    <citation type="submission" date="2020-07" db="EMBL/GenBank/DDBJ databases">
        <title>Thermogemmata thermophila gen. nov., sp. nov., a novel moderate thermophilic planctomycete from a Kamchatka hot spring.</title>
        <authorList>
            <person name="Elcheninov A.G."/>
            <person name="Podosokorskaya O.A."/>
            <person name="Kovaleva O.L."/>
            <person name="Novikov A."/>
            <person name="Bonch-Osmolovskaya E.A."/>
            <person name="Toshchakov S.V."/>
            <person name="Kublanov I.V."/>
        </authorList>
    </citation>
    <scope>NUCLEOTIDE SEQUENCE [LARGE SCALE GENOMIC DNA]</scope>
    <source>
        <strain evidence="6 7">2918</strain>
    </source>
</reference>
<dbReference type="SMART" id="SM00320">
    <property type="entry name" value="WD40"/>
    <property type="match status" value="6"/>
</dbReference>
<keyword evidence="7" id="KW-1185">Reference proteome</keyword>
<dbReference type="InterPro" id="IPR036322">
    <property type="entry name" value="WD40_repeat_dom_sf"/>
</dbReference>
<feature type="repeat" description="WD" evidence="3">
    <location>
        <begin position="601"/>
        <end position="642"/>
    </location>
</feature>
<dbReference type="CDD" id="cd00200">
    <property type="entry name" value="WD40"/>
    <property type="match status" value="1"/>
</dbReference>
<evidence type="ECO:0000313" key="7">
    <source>
        <dbReference type="Proteomes" id="UP000542342"/>
    </source>
</evidence>
<feature type="compositionally biased region" description="Low complexity" evidence="4">
    <location>
        <begin position="351"/>
        <end position="365"/>
    </location>
</feature>
<dbReference type="EMBL" id="JACEFB010000015">
    <property type="protein sequence ID" value="MBA2227512.1"/>
    <property type="molecule type" value="Genomic_DNA"/>
</dbReference>
<comment type="caution">
    <text evidence="6">The sequence shown here is derived from an EMBL/GenBank/DDBJ whole genome shotgun (WGS) entry which is preliminary data.</text>
</comment>
<feature type="domain" description="Protein kinase" evidence="5">
    <location>
        <begin position="36"/>
        <end position="343"/>
    </location>
</feature>
<dbReference type="PRINTS" id="PR00320">
    <property type="entry name" value="GPROTEINBRPT"/>
</dbReference>
<feature type="repeat" description="WD" evidence="3">
    <location>
        <begin position="732"/>
        <end position="757"/>
    </location>
</feature>
<organism evidence="6 7">
    <name type="scientific">Thermogemmata fonticola</name>
    <dbReference type="NCBI Taxonomy" id="2755323"/>
    <lineage>
        <taxon>Bacteria</taxon>
        <taxon>Pseudomonadati</taxon>
        <taxon>Planctomycetota</taxon>
        <taxon>Planctomycetia</taxon>
        <taxon>Gemmatales</taxon>
        <taxon>Gemmataceae</taxon>
        <taxon>Thermogemmata</taxon>
    </lineage>
</organism>
<dbReference type="PROSITE" id="PS50082">
    <property type="entry name" value="WD_REPEATS_2"/>
    <property type="match status" value="5"/>
</dbReference>
<dbReference type="InterPro" id="IPR001680">
    <property type="entry name" value="WD40_rpt"/>
</dbReference>
<feature type="region of interest" description="Disordered" evidence="4">
    <location>
        <begin position="319"/>
        <end position="396"/>
    </location>
</feature>
<keyword evidence="1 3" id="KW-0853">WD repeat</keyword>
<dbReference type="PROSITE" id="PS50294">
    <property type="entry name" value="WD_REPEATS_REGION"/>
    <property type="match status" value="5"/>
</dbReference>
<accession>A0A7V9AD72</accession>